<reference evidence="3" key="2">
    <citation type="submission" date="2021-04" db="EMBL/GenBank/DDBJ databases">
        <authorList>
            <person name="Gilroy R."/>
        </authorList>
    </citation>
    <scope>NUCLEOTIDE SEQUENCE</scope>
    <source>
        <strain evidence="3">ChiSjej3B21-8574</strain>
    </source>
</reference>
<evidence type="ECO:0000313" key="4">
    <source>
        <dbReference type="Proteomes" id="UP000823904"/>
    </source>
</evidence>
<dbReference type="Gene3D" id="3.30.565.10">
    <property type="entry name" value="Histidine kinase-like ATPase, C-terminal domain"/>
    <property type="match status" value="1"/>
</dbReference>
<keyword evidence="1" id="KW-0812">Transmembrane</keyword>
<feature type="transmembrane region" description="Helical" evidence="1">
    <location>
        <begin position="237"/>
        <end position="260"/>
    </location>
</feature>
<dbReference type="InterPro" id="IPR036890">
    <property type="entry name" value="HATPase_C_sf"/>
</dbReference>
<name>A0A9D2PKN3_9FIRM</name>
<dbReference type="AlphaFoldDB" id="A0A9D2PKN3"/>
<organism evidence="3 4">
    <name type="scientific">Candidatus Anaerostipes avistercoris</name>
    <dbReference type="NCBI Taxonomy" id="2838462"/>
    <lineage>
        <taxon>Bacteria</taxon>
        <taxon>Bacillati</taxon>
        <taxon>Bacillota</taxon>
        <taxon>Clostridia</taxon>
        <taxon>Lachnospirales</taxon>
        <taxon>Lachnospiraceae</taxon>
        <taxon>Anaerostipes</taxon>
    </lineage>
</organism>
<feature type="transmembrane region" description="Helical" evidence="1">
    <location>
        <begin position="73"/>
        <end position="95"/>
    </location>
</feature>
<feature type="transmembrane region" description="Helical" evidence="1">
    <location>
        <begin position="196"/>
        <end position="217"/>
    </location>
</feature>
<feature type="transmembrane region" description="Helical" evidence="1">
    <location>
        <begin position="12"/>
        <end position="29"/>
    </location>
</feature>
<comment type="caution">
    <text evidence="3">The sequence shown here is derived from an EMBL/GenBank/DDBJ whole genome shotgun (WGS) entry which is preliminary data.</text>
</comment>
<evidence type="ECO:0000259" key="2">
    <source>
        <dbReference type="Pfam" id="PF14501"/>
    </source>
</evidence>
<evidence type="ECO:0000256" key="1">
    <source>
        <dbReference type="SAM" id="Phobius"/>
    </source>
</evidence>
<dbReference type="PANTHER" id="PTHR40448:SF1">
    <property type="entry name" value="TWO-COMPONENT SENSOR HISTIDINE KINASE"/>
    <property type="match status" value="1"/>
</dbReference>
<feature type="transmembrane region" description="Helical" evidence="1">
    <location>
        <begin position="148"/>
        <end position="175"/>
    </location>
</feature>
<dbReference type="Pfam" id="PF14501">
    <property type="entry name" value="HATPase_c_5"/>
    <property type="match status" value="1"/>
</dbReference>
<keyword evidence="1" id="KW-0472">Membrane</keyword>
<dbReference type="InterPro" id="IPR032834">
    <property type="entry name" value="NatK-like_C"/>
</dbReference>
<dbReference type="GO" id="GO:0042802">
    <property type="term" value="F:identical protein binding"/>
    <property type="evidence" value="ECO:0007669"/>
    <property type="project" value="TreeGrafter"/>
</dbReference>
<feature type="domain" description="Sensor histidine kinase NatK-like C-terminal" evidence="2">
    <location>
        <begin position="389"/>
        <end position="486"/>
    </location>
</feature>
<feature type="transmembrane region" description="Helical" evidence="1">
    <location>
        <begin position="107"/>
        <end position="128"/>
    </location>
</feature>
<proteinExistence type="predicted"/>
<feature type="transmembrane region" description="Helical" evidence="1">
    <location>
        <begin position="36"/>
        <end position="53"/>
    </location>
</feature>
<sequence>METKSSNYHWLYLIFSCLCASISLLIPFVRMTGTTFMEYLVIAFTGIFAIRILNLLDLKFPDYLLLFAGTFTAITQSFIIMNASIFFIFFVFFGVSAIRQELQHGKVLYTWLAFIVFLLNRMFLLYIYEGFQPLYYQATNDLPNASLIKIGVFLLLSAGILLIDFLLIVLIRHFFQPGLLKISQLEFFYPQIARHFLISSLIIFIIGFIFEYLLLQIPVASDLALSEYLYGMLYEKISVLAALFSAVVIFIQLFILVILLKFSKYRFSIDARRRHEENLTLYSNDLEKNLSEVRGLKHDMKNILFTLSHMIEESGDSELKQYFQNTVNPYFQEELKKNDLYASLQPIEDEQLKAFLYYKFTSAAHSKCQIRFVCQNEIPWHIFSDEIDFLDFVRIIGIFLDNAMEEAVNTEEKEITILLTGRENACEIRIENSIRPQKEVVAGLSDKGLGRGNGLLIADQILKRYPNIILNSYTRNGIFVQSLLIQTLS</sequence>
<dbReference type="PROSITE" id="PS51257">
    <property type="entry name" value="PROKAR_LIPOPROTEIN"/>
    <property type="match status" value="1"/>
</dbReference>
<gene>
    <name evidence="3" type="ORF">H9754_14100</name>
</gene>
<keyword evidence="1" id="KW-1133">Transmembrane helix</keyword>
<dbReference type="EMBL" id="DWWD01000049">
    <property type="protein sequence ID" value="HJC51682.1"/>
    <property type="molecule type" value="Genomic_DNA"/>
</dbReference>
<accession>A0A9D2PKN3</accession>
<reference evidence="3" key="1">
    <citation type="journal article" date="2021" name="PeerJ">
        <title>Extensive microbial diversity within the chicken gut microbiome revealed by metagenomics and culture.</title>
        <authorList>
            <person name="Gilroy R."/>
            <person name="Ravi A."/>
            <person name="Getino M."/>
            <person name="Pursley I."/>
            <person name="Horton D.L."/>
            <person name="Alikhan N.F."/>
            <person name="Baker D."/>
            <person name="Gharbi K."/>
            <person name="Hall N."/>
            <person name="Watson M."/>
            <person name="Adriaenssens E.M."/>
            <person name="Foster-Nyarko E."/>
            <person name="Jarju S."/>
            <person name="Secka A."/>
            <person name="Antonio M."/>
            <person name="Oren A."/>
            <person name="Chaudhuri R.R."/>
            <person name="La Ragione R."/>
            <person name="Hildebrand F."/>
            <person name="Pallen M.J."/>
        </authorList>
    </citation>
    <scope>NUCLEOTIDE SEQUENCE</scope>
    <source>
        <strain evidence="3">ChiSjej3B21-8574</strain>
    </source>
</reference>
<dbReference type="PANTHER" id="PTHR40448">
    <property type="entry name" value="TWO-COMPONENT SENSOR HISTIDINE KINASE"/>
    <property type="match status" value="1"/>
</dbReference>
<evidence type="ECO:0000313" key="3">
    <source>
        <dbReference type="EMBL" id="HJC51682.1"/>
    </source>
</evidence>
<protein>
    <submittedName>
        <fullName evidence="3">GHKL domain-containing protein</fullName>
    </submittedName>
</protein>
<dbReference type="Proteomes" id="UP000823904">
    <property type="component" value="Unassembled WGS sequence"/>
</dbReference>